<organism evidence="1 2">
    <name type="scientific">Luteimonas padinae</name>
    <dbReference type="NCBI Taxonomy" id="1714359"/>
    <lineage>
        <taxon>Bacteria</taxon>
        <taxon>Pseudomonadati</taxon>
        <taxon>Pseudomonadota</taxon>
        <taxon>Gammaproteobacteria</taxon>
        <taxon>Lysobacterales</taxon>
        <taxon>Lysobacteraceae</taxon>
        <taxon>Luteimonas</taxon>
    </lineage>
</organism>
<keyword evidence="2" id="KW-1185">Reference proteome</keyword>
<protein>
    <recommendedName>
        <fullName evidence="3">Peptidase C58 YopT-type domain-containing protein</fullName>
    </recommendedName>
</protein>
<comment type="caution">
    <text evidence="1">The sequence shown here is derived from an EMBL/GenBank/DDBJ whole genome shotgun (WGS) entry which is preliminary data.</text>
</comment>
<accession>A0ABV6SY01</accession>
<dbReference type="EMBL" id="JBHLTF010000032">
    <property type="protein sequence ID" value="MFC0718333.1"/>
    <property type="molecule type" value="Genomic_DNA"/>
</dbReference>
<gene>
    <name evidence="1" type="ORF">ACFFFU_11325</name>
</gene>
<dbReference type="RefSeq" id="WP_189495799.1">
    <property type="nucleotide sequence ID" value="NZ_BMZT01000003.1"/>
</dbReference>
<reference evidence="1 2" key="1">
    <citation type="submission" date="2024-09" db="EMBL/GenBank/DDBJ databases">
        <authorList>
            <person name="Sun Q."/>
            <person name="Mori K."/>
        </authorList>
    </citation>
    <scope>NUCLEOTIDE SEQUENCE [LARGE SCALE GENOMIC DNA]</scope>
    <source>
        <strain evidence="1 2">KCTC 52403</strain>
    </source>
</reference>
<evidence type="ECO:0000313" key="2">
    <source>
        <dbReference type="Proteomes" id="UP001589898"/>
    </source>
</evidence>
<sequence length="143" mass="16289">MTYILTDNEKSFLNEICRPAWEDTRKQGKQTLGGHCLPLSSVAAIVLTERRFRNANWRVVGGDVETPTGRVGHFWLEGNSADRSFFLDITSDQFGYVCPSFLAKRPENYHLGQQPSDLFEHAIQEMIVEARERLGKFDLAPDN</sequence>
<proteinExistence type="predicted"/>
<evidence type="ECO:0000313" key="1">
    <source>
        <dbReference type="EMBL" id="MFC0718333.1"/>
    </source>
</evidence>
<evidence type="ECO:0008006" key="3">
    <source>
        <dbReference type="Google" id="ProtNLM"/>
    </source>
</evidence>
<name>A0ABV6SY01_9GAMM</name>
<dbReference type="Proteomes" id="UP001589898">
    <property type="component" value="Unassembled WGS sequence"/>
</dbReference>